<reference evidence="6" key="1">
    <citation type="submission" date="2022-07" db="EMBL/GenBank/DDBJ databases">
        <title>Phylogenomic reconstructions and comparative analyses of Kickxellomycotina fungi.</title>
        <authorList>
            <person name="Reynolds N.K."/>
            <person name="Stajich J.E."/>
            <person name="Barry K."/>
            <person name="Grigoriev I.V."/>
            <person name="Crous P."/>
            <person name="Smith M.E."/>
        </authorList>
    </citation>
    <scope>NUCLEOTIDE SEQUENCE</scope>
    <source>
        <strain evidence="6">NBRC 100468</strain>
    </source>
</reference>
<keyword evidence="2" id="KW-0964">Secreted</keyword>
<dbReference type="InterPro" id="IPR008037">
    <property type="entry name" value="Pacifastin_dom"/>
</dbReference>
<dbReference type="AlphaFoldDB" id="A0A9W8DTH4"/>
<proteinExistence type="predicted"/>
<keyword evidence="7" id="KW-1185">Reference proteome</keyword>
<dbReference type="EMBL" id="JANBPU010000055">
    <property type="protein sequence ID" value="KAJ1918022.1"/>
    <property type="molecule type" value="Genomic_DNA"/>
</dbReference>
<dbReference type="SUPFAM" id="SSF57283">
    <property type="entry name" value="PMP inhibitors"/>
    <property type="match status" value="1"/>
</dbReference>
<accession>A0A9W8DTH4</accession>
<dbReference type="InterPro" id="IPR036201">
    <property type="entry name" value="Pacifastin_dom_sf"/>
</dbReference>
<dbReference type="Pfam" id="PF05375">
    <property type="entry name" value="Pacifastin_I"/>
    <property type="match status" value="1"/>
</dbReference>
<evidence type="ECO:0000256" key="4">
    <source>
        <dbReference type="SAM" id="SignalP"/>
    </source>
</evidence>
<dbReference type="GO" id="GO:0005576">
    <property type="term" value="C:extracellular region"/>
    <property type="evidence" value="ECO:0007669"/>
    <property type="project" value="UniProtKB-SubCell"/>
</dbReference>
<feature type="domain" description="Pacifastin" evidence="5">
    <location>
        <begin position="41"/>
        <end position="70"/>
    </location>
</feature>
<comment type="caution">
    <text evidence="6">The sequence shown here is derived from an EMBL/GenBank/DDBJ whole genome shotgun (WGS) entry which is preliminary data.</text>
</comment>
<evidence type="ECO:0000256" key="1">
    <source>
        <dbReference type="ARBA" id="ARBA00004613"/>
    </source>
</evidence>
<dbReference type="Proteomes" id="UP001150538">
    <property type="component" value="Unassembled WGS sequence"/>
</dbReference>
<keyword evidence="3" id="KW-1015">Disulfide bond</keyword>
<gene>
    <name evidence="6" type="ORF">H4219_002850</name>
</gene>
<evidence type="ECO:0000313" key="7">
    <source>
        <dbReference type="Proteomes" id="UP001150538"/>
    </source>
</evidence>
<evidence type="ECO:0000256" key="2">
    <source>
        <dbReference type="ARBA" id="ARBA00022525"/>
    </source>
</evidence>
<feature type="signal peptide" evidence="4">
    <location>
        <begin position="1"/>
        <end position="21"/>
    </location>
</feature>
<evidence type="ECO:0000313" key="6">
    <source>
        <dbReference type="EMBL" id="KAJ1918022.1"/>
    </source>
</evidence>
<evidence type="ECO:0000256" key="3">
    <source>
        <dbReference type="ARBA" id="ARBA00023157"/>
    </source>
</evidence>
<protein>
    <recommendedName>
        <fullName evidence="5">Pacifastin domain-containing protein</fullName>
    </recommendedName>
</protein>
<organism evidence="6 7">
    <name type="scientific">Mycoemilia scoparia</name>
    <dbReference type="NCBI Taxonomy" id="417184"/>
    <lineage>
        <taxon>Eukaryota</taxon>
        <taxon>Fungi</taxon>
        <taxon>Fungi incertae sedis</taxon>
        <taxon>Zoopagomycota</taxon>
        <taxon>Kickxellomycotina</taxon>
        <taxon>Kickxellomycetes</taxon>
        <taxon>Kickxellales</taxon>
        <taxon>Kickxellaceae</taxon>
        <taxon>Mycoemilia</taxon>
    </lineage>
</organism>
<keyword evidence="4" id="KW-0732">Signal</keyword>
<comment type="subcellular location">
    <subcellularLocation>
        <location evidence="1">Secreted</location>
    </subcellularLocation>
</comment>
<sequence>MKSISFAAIAALALAVTTVQAMPANDTGSKEQCIRDHDGHSSWSDGCNNCSCNDNGGAQCTLKYCEDIVNNPLFKCDADNVGRTWKYNQMSCKCTAKGGVVCQNIFTTQ</sequence>
<name>A0A9W8DTH4_9FUNG</name>
<evidence type="ECO:0000259" key="5">
    <source>
        <dbReference type="Pfam" id="PF05375"/>
    </source>
</evidence>
<feature type="chain" id="PRO_5040774930" description="Pacifastin domain-containing protein" evidence="4">
    <location>
        <begin position="22"/>
        <end position="109"/>
    </location>
</feature>
<dbReference type="GO" id="GO:0030414">
    <property type="term" value="F:peptidase inhibitor activity"/>
    <property type="evidence" value="ECO:0007669"/>
    <property type="project" value="InterPro"/>
</dbReference>